<evidence type="ECO:0000256" key="4">
    <source>
        <dbReference type="SAM" id="MobiDB-lite"/>
    </source>
</evidence>
<evidence type="ECO:0000256" key="3">
    <source>
        <dbReference type="PROSITE-ProRule" id="PRU00473"/>
    </source>
</evidence>
<protein>
    <submittedName>
        <fullName evidence="7">OmpA family protein</fullName>
    </submittedName>
</protein>
<dbReference type="InterPro" id="IPR006665">
    <property type="entry name" value="OmpA-like"/>
</dbReference>
<keyword evidence="2 3" id="KW-0472">Membrane</keyword>
<dbReference type="PROSITE" id="PS51123">
    <property type="entry name" value="OMPA_2"/>
    <property type="match status" value="1"/>
</dbReference>
<dbReference type="InterPro" id="IPR006664">
    <property type="entry name" value="OMP_bac"/>
</dbReference>
<dbReference type="Pfam" id="PF00691">
    <property type="entry name" value="OmpA"/>
    <property type="match status" value="1"/>
</dbReference>
<dbReference type="AlphaFoldDB" id="A0A7H8U9W6"/>
<evidence type="ECO:0000256" key="5">
    <source>
        <dbReference type="SAM" id="Phobius"/>
    </source>
</evidence>
<dbReference type="PANTHER" id="PTHR30329:SF20">
    <property type="entry name" value="EXPORTED PROTEIN"/>
    <property type="match status" value="1"/>
</dbReference>
<dbReference type="PRINTS" id="PR01021">
    <property type="entry name" value="OMPADOMAIN"/>
</dbReference>
<dbReference type="CDD" id="cd07185">
    <property type="entry name" value="OmpA_C-like"/>
    <property type="match status" value="1"/>
</dbReference>
<accession>A0A7H8U9W6</accession>
<comment type="subcellular location">
    <subcellularLocation>
        <location evidence="1">Cell outer membrane</location>
    </subcellularLocation>
</comment>
<dbReference type="Proteomes" id="UP000509421">
    <property type="component" value="Chromosome"/>
</dbReference>
<reference evidence="7 8" key="1">
    <citation type="submission" date="2020-06" db="EMBL/GenBank/DDBJ databases">
        <title>Long-read sequencing of DSM26481-BlokeschLab.</title>
        <authorList>
            <person name="Blokesch M."/>
        </authorList>
    </citation>
    <scope>NUCLEOTIDE SEQUENCE [LARGE SCALE GENOMIC DNA]</scope>
    <source>
        <strain evidence="7 8">DSM 26481</strain>
    </source>
</reference>
<dbReference type="RefSeq" id="WP_176608830.1">
    <property type="nucleotide sequence ID" value="NZ_CP056117.1"/>
</dbReference>
<feature type="domain" description="OmpA-like" evidence="6">
    <location>
        <begin position="436"/>
        <end position="554"/>
    </location>
</feature>
<dbReference type="EMBL" id="CP056117">
    <property type="protein sequence ID" value="QKZ96565.1"/>
    <property type="molecule type" value="Genomic_DNA"/>
</dbReference>
<name>A0A7H8U9W6_ENTCL</name>
<keyword evidence="5" id="KW-1133">Transmembrane helix</keyword>
<dbReference type="InterPro" id="IPR050330">
    <property type="entry name" value="Bact_OuterMem_StrucFunc"/>
</dbReference>
<proteinExistence type="predicted"/>
<evidence type="ECO:0000313" key="7">
    <source>
        <dbReference type="EMBL" id="QKZ96565.1"/>
    </source>
</evidence>
<evidence type="ECO:0000313" key="8">
    <source>
        <dbReference type="Proteomes" id="UP000509421"/>
    </source>
</evidence>
<evidence type="ECO:0000256" key="1">
    <source>
        <dbReference type="ARBA" id="ARBA00004442"/>
    </source>
</evidence>
<dbReference type="PANTHER" id="PTHR30329">
    <property type="entry name" value="STATOR ELEMENT OF FLAGELLAR MOTOR COMPLEX"/>
    <property type="match status" value="1"/>
</dbReference>
<organism evidence="7 8">
    <name type="scientific">Enterobacter cloacae</name>
    <dbReference type="NCBI Taxonomy" id="550"/>
    <lineage>
        <taxon>Bacteria</taxon>
        <taxon>Pseudomonadati</taxon>
        <taxon>Pseudomonadota</taxon>
        <taxon>Gammaproteobacteria</taxon>
        <taxon>Enterobacterales</taxon>
        <taxon>Enterobacteriaceae</taxon>
        <taxon>Enterobacter</taxon>
        <taxon>Enterobacter cloacae complex</taxon>
    </lineage>
</organism>
<dbReference type="SUPFAM" id="SSF103088">
    <property type="entry name" value="OmpA-like"/>
    <property type="match status" value="1"/>
</dbReference>
<feature type="transmembrane region" description="Helical" evidence="5">
    <location>
        <begin position="327"/>
        <end position="347"/>
    </location>
</feature>
<dbReference type="InterPro" id="IPR036737">
    <property type="entry name" value="OmpA-like_sf"/>
</dbReference>
<evidence type="ECO:0000256" key="2">
    <source>
        <dbReference type="ARBA" id="ARBA00023136"/>
    </source>
</evidence>
<feature type="transmembrane region" description="Helical" evidence="5">
    <location>
        <begin position="31"/>
        <end position="48"/>
    </location>
</feature>
<dbReference type="Gene3D" id="3.30.1330.60">
    <property type="entry name" value="OmpA-like domain"/>
    <property type="match status" value="1"/>
</dbReference>
<sequence>MHERSRLLLTLLALFLSLWLILGFWPLSVTTRWILCLLVVTAAGLVLWRQWHLRQSRRDALSRFSADHLPPEDYQGSVLFIIGDATAWSESGQPFRETPSGWWLPVENPEQLPVLAEQLATVRPALVPQVAVMLGLLPERHTSDDAFGQWLRTWQRAVAQCRPWLNGLPPVLVTLTVSGPSRPDASEDDIPVRWFTVTPDLPGVRVRLPALGAIPVSDWLRESPVTDRLSRLGEAFWLDAMQAWYDRAVGAQLNTRQGDLPALPPVAAGFCLAPVAAKADNLWQQHITALTTLPPSADMQAAILPLPDILLAGLSRRRGLSRSQQRWRQAGMIAGLFLLLAMLASFINNQRLLNSVGDHLALYHRLDGKPPAPKTQAQQRLKADSNLLDDWLRRGAPLRYGLGLYQGLRLIPPVEAALSDWAPPPPPRPVINKVVQGPKTVRLDSLSLFDSGKAELKPGSVKLLVNSLVGIKAKPGWLIVVSGHTDNTGNPHLNQRLSQARATAVRDWMRDTGDVPESCFAVQGYGESRPVATNDTPEGRALNRRVEISLVPQANACQLPGNTPAPSQDDGVSKNEME</sequence>
<feature type="transmembrane region" description="Helical" evidence="5">
    <location>
        <begin position="7"/>
        <end position="25"/>
    </location>
</feature>
<feature type="region of interest" description="Disordered" evidence="4">
    <location>
        <begin position="555"/>
        <end position="578"/>
    </location>
</feature>
<keyword evidence="5" id="KW-0812">Transmembrane</keyword>
<gene>
    <name evidence="7" type="ORF">HWQ14_02075</name>
</gene>
<evidence type="ECO:0000259" key="6">
    <source>
        <dbReference type="PROSITE" id="PS51123"/>
    </source>
</evidence>
<dbReference type="GO" id="GO:0009279">
    <property type="term" value="C:cell outer membrane"/>
    <property type="evidence" value="ECO:0007669"/>
    <property type="project" value="UniProtKB-SubCell"/>
</dbReference>